<organism evidence="1">
    <name type="scientific">marine sediment metagenome</name>
    <dbReference type="NCBI Taxonomy" id="412755"/>
    <lineage>
        <taxon>unclassified sequences</taxon>
        <taxon>metagenomes</taxon>
        <taxon>ecological metagenomes</taxon>
    </lineage>
</organism>
<evidence type="ECO:0000313" key="1">
    <source>
        <dbReference type="EMBL" id="KKN36047.1"/>
    </source>
</evidence>
<sequence length="133" mass="15280">MTVMDDFVEVRCRETGALLGVMDNASVPSEFLRGAPFTRLRVLEERPFPTTNLLGEIDAESTIKVERVIMVERFTFEWREPRLAPPYTADGNERLLLTFMMINEDDIAYLECVEGFRKVASWEDAHGHGRVLQ</sequence>
<accession>A0A0F9QGC4</accession>
<comment type="caution">
    <text evidence="1">The sequence shown here is derived from an EMBL/GenBank/DDBJ whole genome shotgun (WGS) entry which is preliminary data.</text>
</comment>
<reference evidence="1" key="1">
    <citation type="journal article" date="2015" name="Nature">
        <title>Complex archaea that bridge the gap between prokaryotes and eukaryotes.</title>
        <authorList>
            <person name="Spang A."/>
            <person name="Saw J.H."/>
            <person name="Jorgensen S.L."/>
            <person name="Zaremba-Niedzwiedzka K."/>
            <person name="Martijn J."/>
            <person name="Lind A.E."/>
            <person name="van Eijk R."/>
            <person name="Schleper C."/>
            <person name="Guy L."/>
            <person name="Ettema T.J."/>
        </authorList>
    </citation>
    <scope>NUCLEOTIDE SEQUENCE</scope>
</reference>
<gene>
    <name evidence="1" type="ORF">LCGC14_0777420</name>
</gene>
<name>A0A0F9QGC4_9ZZZZ</name>
<dbReference type="AlphaFoldDB" id="A0A0F9QGC4"/>
<protein>
    <submittedName>
        <fullName evidence="1">Uncharacterized protein</fullName>
    </submittedName>
</protein>
<proteinExistence type="predicted"/>
<dbReference type="EMBL" id="LAZR01001992">
    <property type="protein sequence ID" value="KKN36047.1"/>
    <property type="molecule type" value="Genomic_DNA"/>
</dbReference>